<proteinExistence type="predicted"/>
<evidence type="ECO:0000259" key="7">
    <source>
        <dbReference type="Pfam" id="PF04039"/>
    </source>
</evidence>
<feature type="transmembrane region" description="Helical" evidence="6">
    <location>
        <begin position="14"/>
        <end position="33"/>
    </location>
</feature>
<evidence type="ECO:0000256" key="1">
    <source>
        <dbReference type="ARBA" id="ARBA00004651"/>
    </source>
</evidence>
<evidence type="ECO:0000256" key="3">
    <source>
        <dbReference type="ARBA" id="ARBA00022692"/>
    </source>
</evidence>
<evidence type="ECO:0000313" key="9">
    <source>
        <dbReference type="Proteomes" id="UP000185744"/>
    </source>
</evidence>
<dbReference type="PANTHER" id="PTHR33932">
    <property type="entry name" value="NA(+)/H(+) ANTIPORTER SUBUNIT B"/>
    <property type="match status" value="1"/>
</dbReference>
<keyword evidence="5 6" id="KW-0472">Membrane</keyword>
<keyword evidence="9" id="KW-1185">Reference proteome</keyword>
<dbReference type="InterPro" id="IPR007182">
    <property type="entry name" value="MnhB"/>
</dbReference>
<feature type="transmembrane region" description="Helical" evidence="6">
    <location>
        <begin position="78"/>
        <end position="100"/>
    </location>
</feature>
<protein>
    <submittedName>
        <fullName evidence="8">Multisubunit Na+/H+ antiporter MnhB subunit</fullName>
    </submittedName>
</protein>
<comment type="caution">
    <text evidence="8">The sequence shown here is derived from an EMBL/GenBank/DDBJ whole genome shotgun (WGS) entry which is preliminary data.</text>
</comment>
<accession>A0A1Q6DUS6</accession>
<dbReference type="Proteomes" id="UP000185744">
    <property type="component" value="Unassembled WGS sequence"/>
</dbReference>
<comment type="subcellular location">
    <subcellularLocation>
        <location evidence="1">Cell membrane</location>
        <topology evidence="1">Multi-pass membrane protein</topology>
    </subcellularLocation>
</comment>
<name>A0A1Q6DUS6_METT1</name>
<feature type="transmembrane region" description="Helical" evidence="6">
    <location>
        <begin position="112"/>
        <end position="138"/>
    </location>
</feature>
<gene>
    <name evidence="8" type="ORF">BTN85_0590</name>
</gene>
<feature type="domain" description="Na+/H+ antiporter MnhB subunit-related protein" evidence="7">
    <location>
        <begin position="10"/>
        <end position="132"/>
    </location>
</feature>
<dbReference type="InterPro" id="IPR050622">
    <property type="entry name" value="CPA3_antiporter_subunitB"/>
</dbReference>
<dbReference type="AlphaFoldDB" id="A0A1Q6DUS6"/>
<dbReference type="InParanoid" id="A0A1Q6DUS6"/>
<dbReference type="STRING" id="1903181.BTN85_0590"/>
<dbReference type="PANTHER" id="PTHR33932:SF4">
    <property type="entry name" value="NA(+)_H(+) ANTIPORTER SUBUNIT B"/>
    <property type="match status" value="1"/>
</dbReference>
<dbReference type="GO" id="GO:0005886">
    <property type="term" value="C:plasma membrane"/>
    <property type="evidence" value="ECO:0007669"/>
    <property type="project" value="UniProtKB-SubCell"/>
</dbReference>
<feature type="transmembrane region" description="Helical" evidence="6">
    <location>
        <begin position="39"/>
        <end position="57"/>
    </location>
</feature>
<keyword evidence="2" id="KW-1003">Cell membrane</keyword>
<dbReference type="EMBL" id="MSDW01000001">
    <property type="protein sequence ID" value="OKY78105.1"/>
    <property type="molecule type" value="Genomic_DNA"/>
</dbReference>
<organism evidence="8 9">
    <name type="scientific">Methanohalarchaeum thermophilum</name>
    <dbReference type="NCBI Taxonomy" id="1903181"/>
    <lineage>
        <taxon>Archaea</taxon>
        <taxon>Methanobacteriati</taxon>
        <taxon>Methanobacteriota</taxon>
        <taxon>Methanonatronarchaeia</taxon>
        <taxon>Methanonatronarchaeales</taxon>
        <taxon>Methanonatronarchaeaceae</taxon>
        <taxon>Candidatus Methanohalarchaeum</taxon>
    </lineage>
</organism>
<evidence type="ECO:0000256" key="2">
    <source>
        <dbReference type="ARBA" id="ARBA00022475"/>
    </source>
</evidence>
<dbReference type="Pfam" id="PF04039">
    <property type="entry name" value="MnhB"/>
    <property type="match status" value="1"/>
</dbReference>
<evidence type="ECO:0000256" key="6">
    <source>
        <dbReference type="SAM" id="Phobius"/>
    </source>
</evidence>
<sequence length="143" mass="15740">MPADRWEDVIAQTIARLLIPMILLYGIYVIFHGHLSPGGGFQGGVILASSVILYSLVHELDQATKFFKKKFRVILEPIGPIIFAFIGLLCIFFSGNFIQYSKLPFLGDKEMAAVSITIIEAGIGVTVMAMVISIFFSLGGRNR</sequence>
<reference evidence="8" key="1">
    <citation type="submission" date="2016-12" db="EMBL/GenBank/DDBJ databases">
        <title>Discovery of methanogenic haloarchaea.</title>
        <authorList>
            <person name="Sorokin D.Y."/>
            <person name="Makarova K.S."/>
            <person name="Abbas B."/>
            <person name="Ferrer M."/>
            <person name="Golyshin P.N."/>
        </authorList>
    </citation>
    <scope>NUCLEOTIDE SEQUENCE [LARGE SCALE GENOMIC DNA]</scope>
    <source>
        <strain evidence="8">HMET1</strain>
    </source>
</reference>
<evidence type="ECO:0000313" key="8">
    <source>
        <dbReference type="EMBL" id="OKY78105.1"/>
    </source>
</evidence>
<evidence type="ECO:0000256" key="5">
    <source>
        <dbReference type="ARBA" id="ARBA00023136"/>
    </source>
</evidence>
<evidence type="ECO:0000256" key="4">
    <source>
        <dbReference type="ARBA" id="ARBA00022989"/>
    </source>
</evidence>
<keyword evidence="4 6" id="KW-1133">Transmembrane helix</keyword>
<keyword evidence="3 6" id="KW-0812">Transmembrane</keyword>